<dbReference type="AlphaFoldDB" id="A0A8S0TWE0"/>
<evidence type="ECO:0000313" key="1">
    <source>
        <dbReference type="EMBL" id="CAA3010212.1"/>
    </source>
</evidence>
<keyword evidence="2" id="KW-1185">Reference proteome</keyword>
<dbReference type="EMBL" id="CACTIH010007336">
    <property type="protein sequence ID" value="CAA3010212.1"/>
    <property type="molecule type" value="Genomic_DNA"/>
</dbReference>
<accession>A0A8S0TWE0</accession>
<name>A0A8S0TWE0_OLEEU</name>
<evidence type="ECO:0000313" key="2">
    <source>
        <dbReference type="Proteomes" id="UP000594638"/>
    </source>
</evidence>
<comment type="caution">
    <text evidence="1">The sequence shown here is derived from an EMBL/GenBank/DDBJ whole genome shotgun (WGS) entry which is preliminary data.</text>
</comment>
<gene>
    <name evidence="1" type="ORF">OLEA9_A069804</name>
</gene>
<reference evidence="1 2" key="1">
    <citation type="submission" date="2019-12" db="EMBL/GenBank/DDBJ databases">
        <authorList>
            <person name="Alioto T."/>
            <person name="Alioto T."/>
            <person name="Gomez Garrido J."/>
        </authorList>
    </citation>
    <scope>NUCLEOTIDE SEQUENCE [LARGE SCALE GENOMIC DNA]</scope>
</reference>
<dbReference type="Proteomes" id="UP000594638">
    <property type="component" value="Unassembled WGS sequence"/>
</dbReference>
<proteinExistence type="predicted"/>
<organism evidence="1 2">
    <name type="scientific">Olea europaea subsp. europaea</name>
    <dbReference type="NCBI Taxonomy" id="158383"/>
    <lineage>
        <taxon>Eukaryota</taxon>
        <taxon>Viridiplantae</taxon>
        <taxon>Streptophyta</taxon>
        <taxon>Embryophyta</taxon>
        <taxon>Tracheophyta</taxon>
        <taxon>Spermatophyta</taxon>
        <taxon>Magnoliopsida</taxon>
        <taxon>eudicotyledons</taxon>
        <taxon>Gunneridae</taxon>
        <taxon>Pentapetalae</taxon>
        <taxon>asterids</taxon>
        <taxon>lamiids</taxon>
        <taxon>Lamiales</taxon>
        <taxon>Oleaceae</taxon>
        <taxon>Oleeae</taxon>
        <taxon>Olea</taxon>
    </lineage>
</organism>
<protein>
    <submittedName>
        <fullName evidence="1">Uncharacterized protein</fullName>
    </submittedName>
</protein>
<dbReference type="Gramene" id="OE9A069804T1">
    <property type="protein sequence ID" value="OE9A069804C1"/>
    <property type="gene ID" value="OE9A069804"/>
</dbReference>
<sequence>MTTAISLVNLAASPGLLFEPFLWWRTSGEIGSGPKITRAFCSTVIVLHAHAEHDISSVEEIWELAIRSGWENKFTNAGDTAAEIGGNNEIVVISVIKNVDKNDLSGAKFIKAVAKMGAKVTNGLCLLMLNMVDVIRITTTTALY</sequence>